<comment type="caution">
    <text evidence="1">The sequence shown here is derived from an EMBL/GenBank/DDBJ whole genome shotgun (WGS) entry which is preliminary data.</text>
</comment>
<keyword evidence="2" id="KW-1185">Reference proteome</keyword>
<reference evidence="1" key="1">
    <citation type="journal article" date="2023" name="IScience">
        <title>Live-bearing cockroach genome reveals convergent evolutionary mechanisms linked to viviparity in insects and beyond.</title>
        <authorList>
            <person name="Fouks B."/>
            <person name="Harrison M.C."/>
            <person name="Mikhailova A.A."/>
            <person name="Marchal E."/>
            <person name="English S."/>
            <person name="Carruthers M."/>
            <person name="Jennings E.C."/>
            <person name="Chiamaka E.L."/>
            <person name="Frigard R.A."/>
            <person name="Pippel M."/>
            <person name="Attardo G.M."/>
            <person name="Benoit J.B."/>
            <person name="Bornberg-Bauer E."/>
            <person name="Tobe S.S."/>
        </authorList>
    </citation>
    <scope>NUCLEOTIDE SEQUENCE</scope>
    <source>
        <strain evidence="1">Stay&amp;Tobe</strain>
    </source>
</reference>
<sequence>ELLLRVGINGIPTARLFKCRYNCRLNASDILRDCCCCRPAGAWTTVACAPSLLFRTSRCQPLGRGPLRVVLKALIPLVVIISYLKRVWK</sequence>
<dbReference type="AlphaFoldDB" id="A0AAD7ZTK3"/>
<dbReference type="Proteomes" id="UP001233999">
    <property type="component" value="Unassembled WGS sequence"/>
</dbReference>
<organism evidence="1 2">
    <name type="scientific">Diploptera punctata</name>
    <name type="common">Pacific beetle cockroach</name>
    <dbReference type="NCBI Taxonomy" id="6984"/>
    <lineage>
        <taxon>Eukaryota</taxon>
        <taxon>Metazoa</taxon>
        <taxon>Ecdysozoa</taxon>
        <taxon>Arthropoda</taxon>
        <taxon>Hexapoda</taxon>
        <taxon>Insecta</taxon>
        <taxon>Pterygota</taxon>
        <taxon>Neoptera</taxon>
        <taxon>Polyneoptera</taxon>
        <taxon>Dictyoptera</taxon>
        <taxon>Blattodea</taxon>
        <taxon>Blaberoidea</taxon>
        <taxon>Blaberidae</taxon>
        <taxon>Diplopterinae</taxon>
        <taxon>Diploptera</taxon>
    </lineage>
</organism>
<evidence type="ECO:0000313" key="1">
    <source>
        <dbReference type="EMBL" id="KAJ9586201.1"/>
    </source>
</evidence>
<gene>
    <name evidence="1" type="ORF">L9F63_020159</name>
</gene>
<protein>
    <submittedName>
        <fullName evidence="1">Uncharacterized protein</fullName>
    </submittedName>
</protein>
<name>A0AAD7ZTK3_DIPPU</name>
<accession>A0AAD7ZTK3</accession>
<evidence type="ECO:0000313" key="2">
    <source>
        <dbReference type="Proteomes" id="UP001233999"/>
    </source>
</evidence>
<dbReference type="EMBL" id="JASPKZ010007187">
    <property type="protein sequence ID" value="KAJ9586201.1"/>
    <property type="molecule type" value="Genomic_DNA"/>
</dbReference>
<feature type="non-terminal residue" evidence="1">
    <location>
        <position position="89"/>
    </location>
</feature>
<feature type="non-terminal residue" evidence="1">
    <location>
        <position position="1"/>
    </location>
</feature>
<reference evidence="1" key="2">
    <citation type="submission" date="2023-05" db="EMBL/GenBank/DDBJ databases">
        <authorList>
            <person name="Fouks B."/>
        </authorList>
    </citation>
    <scope>NUCLEOTIDE SEQUENCE</scope>
    <source>
        <strain evidence="1">Stay&amp;Tobe</strain>
        <tissue evidence="1">Testes</tissue>
    </source>
</reference>
<proteinExistence type="predicted"/>